<geneLocation type="plasmid" evidence="3">
    <name>sym pNGR234b</name>
</geneLocation>
<dbReference type="HOGENOM" id="CLU_052604_0_0_5"/>
<dbReference type="InterPro" id="IPR000994">
    <property type="entry name" value="Pept_M24"/>
</dbReference>
<dbReference type="PANTHER" id="PTHR46112:SF2">
    <property type="entry name" value="XAA-PRO AMINOPEPTIDASE P-RELATED"/>
    <property type="match status" value="1"/>
</dbReference>
<feature type="domain" description="Peptidase M24" evidence="1">
    <location>
        <begin position="203"/>
        <end position="410"/>
    </location>
</feature>
<dbReference type="SUPFAM" id="SSF53092">
    <property type="entry name" value="Creatinase/prolidase N-terminal domain"/>
    <property type="match status" value="1"/>
</dbReference>
<reference evidence="2 3" key="2">
    <citation type="journal article" date="2009" name="Appl. Environ. Microbiol.">
        <title>Rhizobium sp. strain NGR234 possesses a remarkable number of secretion systems.</title>
        <authorList>
            <person name="Schmeisser C."/>
            <person name="Liesegang H."/>
            <person name="Krysciak D."/>
            <person name="Bakkou N."/>
            <person name="Le Quere A."/>
            <person name="Wollherr A."/>
            <person name="Heinemeyer I."/>
            <person name="Morgenstern B."/>
            <person name="Pommerening-Roeser A."/>
            <person name="Flores M."/>
            <person name="Palacios R."/>
            <person name="Brenner S."/>
            <person name="Gottschalk G."/>
            <person name="Schmitz R.A."/>
            <person name="Broughton W.J."/>
            <person name="Perret X."/>
            <person name="Strittmatter A.W."/>
            <person name="Streit W.R."/>
        </authorList>
    </citation>
    <scope>NUCLEOTIDE SEQUENCE [LARGE SCALE GENOMIC DNA]</scope>
    <source>
        <strain evidence="3">NBRC 101917 / NGR234</strain>
    </source>
</reference>
<organism evidence="2 3">
    <name type="scientific">Sinorhizobium fredii (strain NBRC 101917 / NGR234)</name>
    <dbReference type="NCBI Taxonomy" id="394"/>
    <lineage>
        <taxon>Bacteria</taxon>
        <taxon>Pseudomonadati</taxon>
        <taxon>Pseudomonadota</taxon>
        <taxon>Alphaproteobacteria</taxon>
        <taxon>Hyphomicrobiales</taxon>
        <taxon>Rhizobiaceae</taxon>
        <taxon>Sinorhizobium/Ensifer group</taxon>
        <taxon>Sinorhizobium</taxon>
    </lineage>
</organism>
<dbReference type="OrthoDB" id="9803194at2"/>
<dbReference type="EMBL" id="CP000874">
    <property type="protein sequence ID" value="ACP23787.1"/>
    <property type="molecule type" value="Genomic_DNA"/>
</dbReference>
<gene>
    <name evidence="2" type="ordered locus">NGR_b23430</name>
</gene>
<keyword evidence="2" id="KW-0614">Plasmid</keyword>
<dbReference type="SUPFAM" id="SSF55920">
    <property type="entry name" value="Creatinase/aminopeptidase"/>
    <property type="match status" value="1"/>
</dbReference>
<protein>
    <submittedName>
        <fullName evidence="2">Proline dipeptidase</fullName>
    </submittedName>
</protein>
<proteinExistence type="predicted"/>
<keyword evidence="3" id="KW-1185">Reference proteome</keyword>
<name>C3KNF7_SINFN</name>
<dbReference type="PATRIC" id="fig|394.7.peg.2771"/>
<evidence type="ECO:0000313" key="2">
    <source>
        <dbReference type="EMBL" id="ACP23787.1"/>
    </source>
</evidence>
<dbReference type="RefSeq" id="WP_015888399.1">
    <property type="nucleotide sequence ID" value="NC_012586.1"/>
</dbReference>
<dbReference type="CDD" id="cd01066">
    <property type="entry name" value="APP_MetAP"/>
    <property type="match status" value="1"/>
</dbReference>
<dbReference type="Pfam" id="PF00557">
    <property type="entry name" value="Peptidase_M24"/>
    <property type="match status" value="1"/>
</dbReference>
<dbReference type="KEGG" id="rhi:NGR_b23430"/>
<evidence type="ECO:0000259" key="1">
    <source>
        <dbReference type="Pfam" id="PF00557"/>
    </source>
</evidence>
<dbReference type="Proteomes" id="UP000001054">
    <property type="component" value="Plasmid pNGR234b"/>
</dbReference>
<dbReference type="InterPro" id="IPR050659">
    <property type="entry name" value="Peptidase_M24B"/>
</dbReference>
<dbReference type="Gene3D" id="3.40.350.10">
    <property type="entry name" value="Creatinase/prolidase N-terminal domain"/>
    <property type="match status" value="1"/>
</dbReference>
<accession>C3KNF7</accession>
<sequence length="425" mass="48460">MDQSTTRRYDISGQSVFKDDRKQAYLNPEGADRPLKSPIPACVLDSARRYRLGRLRSKMEEHCSALLLYDPVNIRYAFDSSNMSIWTMHNAARYALILADGPAILFEFEGAEHLNQGLPGIDEIRPAKSWIFFTAGDLVETRLSEWADDVSDIVKRQGRNRRLAVDKLEPAGAFALQNRGLQLVDGQELAERARSIKSPDEIELMRWTIRVCEAGMARMYEVSEPGRTEREIWAELHFENARSGGEWLETKLLTAGARTNPWYQECSDYVIRRGEMIAFDTDMIGPYGYCADLSRSWTCGHVAMSAKQRELYSAAREQIEHNLGLLKPGLSFAEFNERSWRIPDRYLPYRYTLALHGTGMADEWPGVFLHPDFDRNCSGMIEQNMVLNVESLIAEEGSESIKLETQVLITPTGAERLDTFPWEDP</sequence>
<dbReference type="InterPro" id="IPR029149">
    <property type="entry name" value="Creatin/AminoP/Spt16_N"/>
</dbReference>
<reference evidence="3" key="1">
    <citation type="journal article" date="2004" name="J. Bacteriol.">
        <title>An evolutionary hot spot: the pNGR234b replicon of Rhizobium sp. strain NGR234.</title>
        <authorList>
            <person name="Streit W.R."/>
            <person name="Schmitz R.A."/>
            <person name="Perret X."/>
            <person name="Staehelin C."/>
            <person name="Deakin W.J."/>
            <person name="Raasch C."/>
            <person name="Liesegang H."/>
            <person name="Broughton W.J."/>
        </authorList>
    </citation>
    <scope>NUCLEOTIDE SEQUENCE [LARGE SCALE GENOMIC DNA]</scope>
    <source>
        <strain evidence="3">NBRC 101917 / NGR234</strain>
    </source>
</reference>
<evidence type="ECO:0000313" key="3">
    <source>
        <dbReference type="Proteomes" id="UP000001054"/>
    </source>
</evidence>
<dbReference type="PANTHER" id="PTHR46112">
    <property type="entry name" value="AMINOPEPTIDASE"/>
    <property type="match status" value="1"/>
</dbReference>
<dbReference type="Gene3D" id="3.90.230.10">
    <property type="entry name" value="Creatinase/methionine aminopeptidase superfamily"/>
    <property type="match status" value="1"/>
</dbReference>
<dbReference type="InterPro" id="IPR036005">
    <property type="entry name" value="Creatinase/aminopeptidase-like"/>
</dbReference>
<dbReference type="AlphaFoldDB" id="C3KNF7"/>